<dbReference type="AlphaFoldDB" id="A0A1H1RDE8"/>
<feature type="active site" description="Proton donor/acceptor" evidence="6">
    <location>
        <position position="283"/>
    </location>
</feature>
<dbReference type="Gene3D" id="2.30.40.10">
    <property type="entry name" value="Urease, subunit C, domain 1"/>
    <property type="match status" value="1"/>
</dbReference>
<comment type="cofactor">
    <cofactor evidence="8">
        <name>a divalent metal cation</name>
        <dbReference type="ChEBI" id="CHEBI:60240"/>
    </cofactor>
    <text evidence="8">Binds 1 divalent metal cation per subunit.</text>
</comment>
<keyword evidence="3 5" id="KW-0378">Hydrolase</keyword>
<dbReference type="PANTHER" id="PTHR11113">
    <property type="entry name" value="N-ACETYLGLUCOSAMINE-6-PHOSPHATE DEACETYLASE"/>
    <property type="match status" value="1"/>
</dbReference>
<evidence type="ECO:0000256" key="2">
    <source>
        <dbReference type="ARBA" id="ARBA00022723"/>
    </source>
</evidence>
<feature type="binding site" evidence="8">
    <location>
        <position position="138"/>
    </location>
    <ligand>
        <name>Zn(2+)</name>
        <dbReference type="ChEBI" id="CHEBI:29105"/>
    </ligand>
</feature>
<name>A0A1H1RDE8_9ACTN</name>
<evidence type="ECO:0000259" key="9">
    <source>
        <dbReference type="Pfam" id="PF01979"/>
    </source>
</evidence>
<dbReference type="CDD" id="cd00854">
    <property type="entry name" value="NagA"/>
    <property type="match status" value="1"/>
</dbReference>
<feature type="binding site" evidence="8">
    <location>
        <position position="225"/>
    </location>
    <ligand>
        <name>Zn(2+)</name>
        <dbReference type="ChEBI" id="CHEBI:29105"/>
    </ligand>
</feature>
<evidence type="ECO:0000256" key="1">
    <source>
        <dbReference type="ARBA" id="ARBA00010716"/>
    </source>
</evidence>
<dbReference type="InterPro" id="IPR011059">
    <property type="entry name" value="Metal-dep_hydrolase_composite"/>
</dbReference>
<dbReference type="GO" id="GO:0046872">
    <property type="term" value="F:metal ion binding"/>
    <property type="evidence" value="ECO:0007669"/>
    <property type="project" value="UniProtKB-KW"/>
</dbReference>
<feature type="binding site" evidence="7">
    <location>
        <position position="236"/>
    </location>
    <ligand>
        <name>substrate</name>
    </ligand>
</feature>
<dbReference type="InterPro" id="IPR006680">
    <property type="entry name" value="Amidohydro-rel"/>
</dbReference>
<evidence type="ECO:0000313" key="11">
    <source>
        <dbReference type="Proteomes" id="UP000199103"/>
    </source>
</evidence>
<proteinExistence type="inferred from homology"/>
<dbReference type="GO" id="GO:0006046">
    <property type="term" value="P:N-acetylglucosamine catabolic process"/>
    <property type="evidence" value="ECO:0007669"/>
    <property type="project" value="TreeGrafter"/>
</dbReference>
<feature type="binding site" evidence="7">
    <location>
        <begin position="321"/>
        <end position="323"/>
    </location>
    <ligand>
        <name>substrate</name>
    </ligand>
</feature>
<evidence type="ECO:0000256" key="3">
    <source>
        <dbReference type="ARBA" id="ARBA00022801"/>
    </source>
</evidence>
<protein>
    <submittedName>
        <fullName evidence="10">N-acetylglucosamine 6-phosphate deacetylase</fullName>
    </submittedName>
</protein>
<dbReference type="SUPFAM" id="SSF51556">
    <property type="entry name" value="Metallo-dependent hydrolases"/>
    <property type="match status" value="1"/>
</dbReference>
<dbReference type="InterPro" id="IPR032466">
    <property type="entry name" value="Metal_Hydrolase"/>
</dbReference>
<dbReference type="InterPro" id="IPR003764">
    <property type="entry name" value="GlcNAc_6-P_deAcase"/>
</dbReference>
<reference evidence="10 11" key="1">
    <citation type="submission" date="2016-10" db="EMBL/GenBank/DDBJ databases">
        <authorList>
            <person name="de Groot N.N."/>
        </authorList>
    </citation>
    <scope>NUCLEOTIDE SEQUENCE [LARGE SCALE GENOMIC DNA]</scope>
    <source>
        <strain evidence="10 11">DSM 21800</strain>
    </source>
</reference>
<feature type="domain" description="Amidohydrolase-related" evidence="9">
    <location>
        <begin position="63"/>
        <end position="392"/>
    </location>
</feature>
<dbReference type="STRING" id="630515.SAMN04489812_1607"/>
<feature type="binding site" evidence="8">
    <location>
        <position position="204"/>
    </location>
    <ligand>
        <name>Zn(2+)</name>
        <dbReference type="ChEBI" id="CHEBI:29105"/>
    </ligand>
</feature>
<dbReference type="PANTHER" id="PTHR11113:SF14">
    <property type="entry name" value="N-ACETYLGLUCOSAMINE-6-PHOSPHATE DEACETYLASE"/>
    <property type="match status" value="1"/>
</dbReference>
<dbReference type="Pfam" id="PF01979">
    <property type="entry name" value="Amidohydro_1"/>
    <property type="match status" value="1"/>
</dbReference>
<feature type="binding site" evidence="7">
    <location>
        <position position="260"/>
    </location>
    <ligand>
        <name>substrate</name>
    </ligand>
</feature>
<dbReference type="PIRSF" id="PIRSF038994">
    <property type="entry name" value="NagA"/>
    <property type="match status" value="1"/>
</dbReference>
<evidence type="ECO:0000256" key="6">
    <source>
        <dbReference type="PIRSR" id="PIRSR038994-1"/>
    </source>
</evidence>
<dbReference type="EMBL" id="LT629772">
    <property type="protein sequence ID" value="SDS33740.1"/>
    <property type="molecule type" value="Genomic_DNA"/>
</dbReference>
<sequence>MIMAEQSTGSTARIRLRCAHLVTPTGTLTDGVVVIDGDTITEVRSFTDHDLESGEPIEKIDGWVLPGFVDTHTHGGAGRDLGSTDSDDIRAVAAFARRHGATSIFASLVTAELTRIEDQLRTLGPLVAAGEIAGIHAEGPFLSPERRGAHDPRLLRHPEPEAVDRILTAADGRLSMITIAPELPGAPEAISRFVDNGVAVAIGHTDADDRIVAAAVDAGARVATHLFNAMPPIHHRHPGPIPLLLTDPRVTVELIMDGVHLHPEVLAMAVAAAGPDRVAMVTDAMVATGMDDGDYRLGDLEVAVEAGVARLRTADGSVGSIAGSTLTMQAAFGYAVQTLGLSITDVAAMAATTPARTHRLDSVGTVEPGRRADLVVVDDQGNLHAVMAAGQWEDRQ</sequence>
<dbReference type="Gene3D" id="3.20.20.140">
    <property type="entry name" value="Metal-dependent hydrolases"/>
    <property type="match status" value="1"/>
</dbReference>
<feature type="binding site" evidence="7">
    <location>
        <begin position="228"/>
        <end position="229"/>
    </location>
    <ligand>
        <name>substrate</name>
    </ligand>
</feature>
<dbReference type="SUPFAM" id="SSF51338">
    <property type="entry name" value="Composite domain of metallo-dependent hydrolases"/>
    <property type="match status" value="1"/>
</dbReference>
<dbReference type="GO" id="GO:0008448">
    <property type="term" value="F:N-acetylglucosamine-6-phosphate deacetylase activity"/>
    <property type="evidence" value="ECO:0007669"/>
    <property type="project" value="InterPro"/>
</dbReference>
<dbReference type="NCBIfam" id="TIGR00221">
    <property type="entry name" value="nagA"/>
    <property type="match status" value="1"/>
</dbReference>
<dbReference type="Proteomes" id="UP000199103">
    <property type="component" value="Chromosome I"/>
</dbReference>
<evidence type="ECO:0000256" key="8">
    <source>
        <dbReference type="PIRSR" id="PIRSR038994-3"/>
    </source>
</evidence>
<organism evidence="10 11">
    <name type="scientific">Microlunatus soli</name>
    <dbReference type="NCBI Taxonomy" id="630515"/>
    <lineage>
        <taxon>Bacteria</taxon>
        <taxon>Bacillati</taxon>
        <taxon>Actinomycetota</taxon>
        <taxon>Actinomycetes</taxon>
        <taxon>Propionibacteriales</taxon>
        <taxon>Propionibacteriaceae</taxon>
        <taxon>Microlunatus</taxon>
    </lineage>
</organism>
<keyword evidence="11" id="KW-1185">Reference proteome</keyword>
<evidence type="ECO:0000313" key="10">
    <source>
        <dbReference type="EMBL" id="SDS33740.1"/>
    </source>
</evidence>
<keyword evidence="4 5" id="KW-0119">Carbohydrate metabolism</keyword>
<evidence type="ECO:0000256" key="5">
    <source>
        <dbReference type="PIRNR" id="PIRNR038994"/>
    </source>
</evidence>
<evidence type="ECO:0000256" key="7">
    <source>
        <dbReference type="PIRSR" id="PIRSR038994-2"/>
    </source>
</evidence>
<keyword evidence="2 8" id="KW-0479">Metal-binding</keyword>
<feature type="binding site" evidence="7">
    <location>
        <position position="149"/>
    </location>
    <ligand>
        <name>substrate</name>
    </ligand>
</feature>
<gene>
    <name evidence="10" type="ORF">SAMN04489812_1607</name>
</gene>
<evidence type="ECO:0000256" key="4">
    <source>
        <dbReference type="ARBA" id="ARBA00023277"/>
    </source>
</evidence>
<comment type="similarity">
    <text evidence="1 5">Belongs to the metallo-dependent hydrolases superfamily. NagA family.</text>
</comment>
<accession>A0A1H1RDE8</accession>